<dbReference type="SMART" id="SM00448">
    <property type="entry name" value="REC"/>
    <property type="match status" value="1"/>
</dbReference>
<dbReference type="InterPro" id="IPR011006">
    <property type="entry name" value="CheY-like_superfamily"/>
</dbReference>
<dbReference type="InterPro" id="IPR001789">
    <property type="entry name" value="Sig_transdc_resp-reg_receiver"/>
</dbReference>
<evidence type="ECO:0000256" key="3">
    <source>
        <dbReference type="ARBA" id="ARBA00023125"/>
    </source>
</evidence>
<dbReference type="EMBL" id="JAOYOD010000001">
    <property type="protein sequence ID" value="MCV9385205.1"/>
    <property type="molecule type" value="Genomic_DNA"/>
</dbReference>
<evidence type="ECO:0000256" key="5">
    <source>
        <dbReference type="PROSITE-ProRule" id="PRU00169"/>
    </source>
</evidence>
<gene>
    <name evidence="8" type="ORF">N7U62_00945</name>
</gene>
<dbReference type="CDD" id="cd06170">
    <property type="entry name" value="LuxR_C_like"/>
    <property type="match status" value="1"/>
</dbReference>
<accession>A0ABT3CN91</accession>
<dbReference type="Pfam" id="PF00072">
    <property type="entry name" value="Response_reg"/>
    <property type="match status" value="1"/>
</dbReference>
<dbReference type="SUPFAM" id="SSF52172">
    <property type="entry name" value="CheY-like"/>
    <property type="match status" value="1"/>
</dbReference>
<keyword evidence="2" id="KW-0805">Transcription regulation</keyword>
<dbReference type="Proteomes" id="UP001300692">
    <property type="component" value="Unassembled WGS sequence"/>
</dbReference>
<feature type="domain" description="Response regulatory" evidence="7">
    <location>
        <begin position="3"/>
        <end position="119"/>
    </location>
</feature>
<keyword evidence="3" id="KW-0238">DNA-binding</keyword>
<dbReference type="CDD" id="cd17535">
    <property type="entry name" value="REC_NarL-like"/>
    <property type="match status" value="1"/>
</dbReference>
<comment type="caution">
    <text evidence="8">The sequence shown here is derived from an EMBL/GenBank/DDBJ whole genome shotgun (WGS) entry which is preliminary data.</text>
</comment>
<dbReference type="InterPro" id="IPR000792">
    <property type="entry name" value="Tscrpt_reg_LuxR_C"/>
</dbReference>
<proteinExistence type="predicted"/>
<dbReference type="Gene3D" id="3.40.50.2300">
    <property type="match status" value="1"/>
</dbReference>
<evidence type="ECO:0000259" key="7">
    <source>
        <dbReference type="PROSITE" id="PS50110"/>
    </source>
</evidence>
<dbReference type="InterPro" id="IPR058245">
    <property type="entry name" value="NreC/VraR/RcsB-like_REC"/>
</dbReference>
<dbReference type="SMART" id="SM00421">
    <property type="entry name" value="HTH_LUXR"/>
    <property type="match status" value="1"/>
</dbReference>
<evidence type="ECO:0000256" key="4">
    <source>
        <dbReference type="ARBA" id="ARBA00023163"/>
    </source>
</evidence>
<feature type="modified residue" description="4-aspartylphosphate" evidence="5">
    <location>
        <position position="54"/>
    </location>
</feature>
<keyword evidence="9" id="KW-1185">Reference proteome</keyword>
<evidence type="ECO:0000313" key="9">
    <source>
        <dbReference type="Proteomes" id="UP001300692"/>
    </source>
</evidence>
<dbReference type="PROSITE" id="PS00622">
    <property type="entry name" value="HTH_LUXR_1"/>
    <property type="match status" value="1"/>
</dbReference>
<feature type="domain" description="HTH luxR-type" evidence="6">
    <location>
        <begin position="144"/>
        <end position="209"/>
    </location>
</feature>
<evidence type="ECO:0000256" key="1">
    <source>
        <dbReference type="ARBA" id="ARBA00022553"/>
    </source>
</evidence>
<evidence type="ECO:0000259" key="6">
    <source>
        <dbReference type="PROSITE" id="PS50043"/>
    </source>
</evidence>
<protein>
    <submittedName>
        <fullName evidence="8">Response regulator transcription factor</fullName>
    </submittedName>
</protein>
<dbReference type="PROSITE" id="PS50110">
    <property type="entry name" value="RESPONSE_REGULATORY"/>
    <property type="match status" value="1"/>
</dbReference>
<reference evidence="8 9" key="1">
    <citation type="submission" date="2022-10" db="EMBL/GenBank/DDBJ databases">
        <title>Comparative genomics and taxonomic characterization of three novel marine species of genus Reichenbachiella exhibiting antioxidant and polysaccharide degradation activities.</title>
        <authorList>
            <person name="Muhammad N."/>
            <person name="Lee Y.-J."/>
            <person name="Ko J."/>
            <person name="Kim S.-G."/>
        </authorList>
    </citation>
    <scope>NUCLEOTIDE SEQUENCE [LARGE SCALE GENOMIC DNA]</scope>
    <source>
        <strain evidence="8 9">ABR2-5</strain>
    </source>
</reference>
<dbReference type="PRINTS" id="PR00038">
    <property type="entry name" value="HTHLUXR"/>
</dbReference>
<dbReference type="SUPFAM" id="SSF46894">
    <property type="entry name" value="C-terminal effector domain of the bipartite response regulators"/>
    <property type="match status" value="1"/>
</dbReference>
<name>A0ABT3CN91_9BACT</name>
<dbReference type="InterPro" id="IPR016032">
    <property type="entry name" value="Sig_transdc_resp-reg_C-effctor"/>
</dbReference>
<dbReference type="PROSITE" id="PS50043">
    <property type="entry name" value="HTH_LUXR_2"/>
    <property type="match status" value="1"/>
</dbReference>
<sequence>MIKVLIADDHSLIRKGVKTLLSNNGQVSIIGESTDGYETLEEVRKLKPDVLITDISMPGLTGIEITKKIVEEKLDTRVLILTTYFDEEYIMDSYEAGASGYLPKTSSEDQILAALLKINSQETYYSEEVMEVLSKSIFNKSKREKDPKPSLTERETEMLKELVEGSTNKEIASKFFISTRTVDAHRRNIMKKLNVNNSAQLVKYSIENKLV</sequence>
<dbReference type="InterPro" id="IPR039420">
    <property type="entry name" value="WalR-like"/>
</dbReference>
<dbReference type="PANTHER" id="PTHR43214:SF41">
    <property type="entry name" value="NITRATE_NITRITE RESPONSE REGULATOR PROTEIN NARP"/>
    <property type="match status" value="1"/>
</dbReference>
<organism evidence="8 9">
    <name type="scientific">Reichenbachiella ulvae</name>
    <dbReference type="NCBI Taxonomy" id="2980104"/>
    <lineage>
        <taxon>Bacteria</taxon>
        <taxon>Pseudomonadati</taxon>
        <taxon>Bacteroidota</taxon>
        <taxon>Cytophagia</taxon>
        <taxon>Cytophagales</taxon>
        <taxon>Reichenbachiellaceae</taxon>
        <taxon>Reichenbachiella</taxon>
    </lineage>
</organism>
<evidence type="ECO:0000256" key="2">
    <source>
        <dbReference type="ARBA" id="ARBA00023015"/>
    </source>
</evidence>
<dbReference type="RefSeq" id="WP_264135998.1">
    <property type="nucleotide sequence ID" value="NZ_JAOYOD010000001.1"/>
</dbReference>
<keyword evidence="1 5" id="KW-0597">Phosphoprotein</keyword>
<evidence type="ECO:0000313" key="8">
    <source>
        <dbReference type="EMBL" id="MCV9385205.1"/>
    </source>
</evidence>
<dbReference type="PANTHER" id="PTHR43214">
    <property type="entry name" value="TWO-COMPONENT RESPONSE REGULATOR"/>
    <property type="match status" value="1"/>
</dbReference>
<keyword evidence="4" id="KW-0804">Transcription</keyword>
<dbReference type="Pfam" id="PF00196">
    <property type="entry name" value="GerE"/>
    <property type="match status" value="1"/>
</dbReference>